<keyword evidence="3" id="KW-1185">Reference proteome</keyword>
<feature type="transmembrane region" description="Helical" evidence="1">
    <location>
        <begin position="5"/>
        <end position="23"/>
    </location>
</feature>
<sequence>MKKKLYLVILSGILFVIGFIFIYSKTVHHEYALHGCYENDDVSFSHISFDISENIYYYDEVDGDSSVHYTGTYEYTYKSNTGKILTGKLKGWTIRTLSDSQMELDTGSKTMSFSRVSDIPILHDDKNVYDSGESPL</sequence>
<dbReference type="EMBL" id="QVLX01000004">
    <property type="protein sequence ID" value="RGE87057.1"/>
    <property type="molecule type" value="Genomic_DNA"/>
</dbReference>
<proteinExistence type="predicted"/>
<protein>
    <submittedName>
        <fullName evidence="2">Uncharacterized protein</fullName>
    </submittedName>
</protein>
<comment type="caution">
    <text evidence="2">The sequence shown here is derived from an EMBL/GenBank/DDBJ whole genome shotgun (WGS) entry which is preliminary data.</text>
</comment>
<dbReference type="Proteomes" id="UP000261080">
    <property type="component" value="Unassembled WGS sequence"/>
</dbReference>
<evidence type="ECO:0000256" key="1">
    <source>
        <dbReference type="SAM" id="Phobius"/>
    </source>
</evidence>
<evidence type="ECO:0000313" key="2">
    <source>
        <dbReference type="EMBL" id="RGE87057.1"/>
    </source>
</evidence>
<organism evidence="2 3">
    <name type="scientific">Sellimonas intestinalis</name>
    <dbReference type="NCBI Taxonomy" id="1653434"/>
    <lineage>
        <taxon>Bacteria</taxon>
        <taxon>Bacillati</taxon>
        <taxon>Bacillota</taxon>
        <taxon>Clostridia</taxon>
        <taxon>Lachnospirales</taxon>
        <taxon>Lachnospiraceae</taxon>
        <taxon>Sellimonas</taxon>
    </lineage>
</organism>
<dbReference type="RefSeq" id="WP_053769629.1">
    <property type="nucleotide sequence ID" value="NZ_BAABYU010000001.1"/>
</dbReference>
<dbReference type="GeneID" id="97192224"/>
<keyword evidence="1" id="KW-0812">Transmembrane</keyword>
<accession>A0A3E3K1M5</accession>
<name>A0A3E3K1M5_9FIRM</name>
<keyword evidence="1" id="KW-1133">Transmembrane helix</keyword>
<reference evidence="2 3" key="1">
    <citation type="submission" date="2018-08" db="EMBL/GenBank/DDBJ databases">
        <title>A genome reference for cultivated species of the human gut microbiota.</title>
        <authorList>
            <person name="Zou Y."/>
            <person name="Xue W."/>
            <person name="Luo G."/>
        </authorList>
    </citation>
    <scope>NUCLEOTIDE SEQUENCE [LARGE SCALE GENOMIC DNA]</scope>
    <source>
        <strain evidence="2 3">AF37-2AT</strain>
    </source>
</reference>
<gene>
    <name evidence="2" type="ORF">DW016_08970</name>
</gene>
<evidence type="ECO:0000313" key="3">
    <source>
        <dbReference type="Proteomes" id="UP000261080"/>
    </source>
</evidence>
<keyword evidence="1" id="KW-0472">Membrane</keyword>
<dbReference type="AlphaFoldDB" id="A0A3E3K1M5"/>